<organism evidence="2 3">
    <name type="scientific">Hibiscus sabdariffa</name>
    <name type="common">roselle</name>
    <dbReference type="NCBI Taxonomy" id="183260"/>
    <lineage>
        <taxon>Eukaryota</taxon>
        <taxon>Viridiplantae</taxon>
        <taxon>Streptophyta</taxon>
        <taxon>Embryophyta</taxon>
        <taxon>Tracheophyta</taxon>
        <taxon>Spermatophyta</taxon>
        <taxon>Magnoliopsida</taxon>
        <taxon>eudicotyledons</taxon>
        <taxon>Gunneridae</taxon>
        <taxon>Pentapetalae</taxon>
        <taxon>rosids</taxon>
        <taxon>malvids</taxon>
        <taxon>Malvales</taxon>
        <taxon>Malvaceae</taxon>
        <taxon>Malvoideae</taxon>
        <taxon>Hibiscus</taxon>
    </lineage>
</organism>
<dbReference type="Proteomes" id="UP001396334">
    <property type="component" value="Unassembled WGS sequence"/>
</dbReference>
<dbReference type="PANTHER" id="PTHR33127">
    <property type="entry name" value="TRANSMEMBRANE PROTEIN"/>
    <property type="match status" value="1"/>
</dbReference>
<sequence length="702" mass="80799">MEDKILERVPHPWLLFRKVGDGRNQIFFDKRMIRQGKDGRNHVFFKKKMLTRGQSIKTHLSCCMEGWFFIMEYQGRCCLWNPVTGETIRLPLLGLKLKQNIYSCILSSPPGDPDSTILIFFLSDPSVMFCRVGDQQWTEQSLTGGDIESLCSPVCCNTKLYAIAFIDHRVELVGIDLNYGEGHLAFHLHGTLPSPKDCSSCTRSYLVESCGEIFVIYLVHGGKEYLEVTGIEVFKFDFLLMEWREVESIRDRVFFVDERAAYSYRAVKPETEGNRIYFTLNDRSLYSFHMQDNTVSVSLPFPDLKSPWTSPVWVMPSCSYRSSPTVDGETKHEIDGVNLDINSERIKDIVLYAECHDENAQETCRLCELPLDMLSSIARCLTFHDYISFRLLDRACRSVAPPIRIKELARNSELPWLIFCKKGQDECKLIDPLRQESYLMNNPNKSNEVRMCYSKHGWCLMLQGDGAVYLWNPFTKKTIPLPESPHGPRPCRLIIGCEFLSSPDSSNCILVLVCDLVAYTSFDYINIELGTWESDVMFDWTDLKVTQNNNPVLCNGDVCFLDLKGTLMVFKPDDSVWEVQSPFHSSHHQSFLLEANGKLLAVFLGFMGKWLKVFEFDFSDTIWVEVDNVGCKTLYISRISSFAATATREEMKNVVCVPRFYEDKLVYYCLSSRKWHCYGSNVVLDDLYNTKEQLYSGWFVPS</sequence>
<evidence type="ECO:0000313" key="3">
    <source>
        <dbReference type="Proteomes" id="UP001396334"/>
    </source>
</evidence>
<reference evidence="2 3" key="1">
    <citation type="journal article" date="2024" name="G3 (Bethesda)">
        <title>Genome assembly of Hibiscus sabdariffa L. provides insights into metabolisms of medicinal natural products.</title>
        <authorList>
            <person name="Kim T."/>
        </authorList>
    </citation>
    <scope>NUCLEOTIDE SEQUENCE [LARGE SCALE GENOMIC DNA]</scope>
    <source>
        <strain evidence="2">TK-2024</strain>
        <tissue evidence="2">Old leaves</tissue>
    </source>
</reference>
<comment type="caution">
    <text evidence="2">The sequence shown here is derived from an EMBL/GenBank/DDBJ whole genome shotgun (WGS) entry which is preliminary data.</text>
</comment>
<feature type="domain" description="KIB1-4 beta-propeller" evidence="1">
    <location>
        <begin position="58"/>
        <end position="287"/>
    </location>
</feature>
<gene>
    <name evidence="2" type="ORF">V6N11_042592</name>
</gene>
<dbReference type="SUPFAM" id="SSF50965">
    <property type="entry name" value="Galactose oxidase, central domain"/>
    <property type="match status" value="2"/>
</dbReference>
<protein>
    <recommendedName>
        <fullName evidence="1">KIB1-4 beta-propeller domain-containing protein</fullName>
    </recommendedName>
</protein>
<proteinExistence type="predicted"/>
<dbReference type="PANTHER" id="PTHR33127:SF5">
    <property type="entry name" value="TRANSMEMBRANE PROTEIN"/>
    <property type="match status" value="1"/>
</dbReference>
<dbReference type="Pfam" id="PF03478">
    <property type="entry name" value="Beta-prop_KIB1-4"/>
    <property type="match status" value="2"/>
</dbReference>
<dbReference type="EMBL" id="JBBPBN010000030">
    <property type="protein sequence ID" value="KAK9005146.1"/>
    <property type="molecule type" value="Genomic_DNA"/>
</dbReference>
<dbReference type="InterPro" id="IPR011043">
    <property type="entry name" value="Gal_Oxase/kelch_b-propeller"/>
</dbReference>
<dbReference type="InterPro" id="IPR005174">
    <property type="entry name" value="KIB1-4_b-propeller"/>
</dbReference>
<evidence type="ECO:0000259" key="1">
    <source>
        <dbReference type="Pfam" id="PF03478"/>
    </source>
</evidence>
<keyword evidence="3" id="KW-1185">Reference proteome</keyword>
<feature type="domain" description="KIB1-4 beta-propeller" evidence="1">
    <location>
        <begin position="435"/>
        <end position="657"/>
    </location>
</feature>
<accession>A0ABR2QWS7</accession>
<name>A0ABR2QWS7_9ROSI</name>
<evidence type="ECO:0000313" key="2">
    <source>
        <dbReference type="EMBL" id="KAK9005146.1"/>
    </source>
</evidence>